<evidence type="ECO:0000313" key="2">
    <source>
        <dbReference type="EMBL" id="GFT97525.1"/>
    </source>
</evidence>
<protein>
    <submittedName>
        <fullName evidence="2">Uncharacterized protein</fullName>
    </submittedName>
</protein>
<accession>A0A8X6Q1Z2</accession>
<gene>
    <name evidence="2" type="ORF">NPIL_357121</name>
</gene>
<dbReference type="EMBL" id="BMAW01122109">
    <property type="protein sequence ID" value="GFT97525.1"/>
    <property type="molecule type" value="Genomic_DNA"/>
</dbReference>
<dbReference type="Proteomes" id="UP000887013">
    <property type="component" value="Unassembled WGS sequence"/>
</dbReference>
<dbReference type="OrthoDB" id="6436755at2759"/>
<name>A0A8X6Q1Z2_NEPPI</name>
<feature type="region of interest" description="Disordered" evidence="1">
    <location>
        <begin position="44"/>
        <end position="120"/>
    </location>
</feature>
<evidence type="ECO:0000313" key="3">
    <source>
        <dbReference type="Proteomes" id="UP000887013"/>
    </source>
</evidence>
<organism evidence="2 3">
    <name type="scientific">Nephila pilipes</name>
    <name type="common">Giant wood spider</name>
    <name type="synonym">Nephila maculata</name>
    <dbReference type="NCBI Taxonomy" id="299642"/>
    <lineage>
        <taxon>Eukaryota</taxon>
        <taxon>Metazoa</taxon>
        <taxon>Ecdysozoa</taxon>
        <taxon>Arthropoda</taxon>
        <taxon>Chelicerata</taxon>
        <taxon>Arachnida</taxon>
        <taxon>Araneae</taxon>
        <taxon>Araneomorphae</taxon>
        <taxon>Entelegynae</taxon>
        <taxon>Araneoidea</taxon>
        <taxon>Nephilidae</taxon>
        <taxon>Nephila</taxon>
    </lineage>
</organism>
<dbReference type="AlphaFoldDB" id="A0A8X6Q1Z2"/>
<keyword evidence="3" id="KW-1185">Reference proteome</keyword>
<proteinExistence type="predicted"/>
<feature type="compositionally biased region" description="Basic residues" evidence="1">
    <location>
        <begin position="84"/>
        <end position="94"/>
    </location>
</feature>
<comment type="caution">
    <text evidence="2">The sequence shown here is derived from an EMBL/GenBank/DDBJ whole genome shotgun (WGS) entry which is preliminary data.</text>
</comment>
<reference evidence="2" key="1">
    <citation type="submission" date="2020-08" db="EMBL/GenBank/DDBJ databases">
        <title>Multicomponent nature underlies the extraordinary mechanical properties of spider dragline silk.</title>
        <authorList>
            <person name="Kono N."/>
            <person name="Nakamura H."/>
            <person name="Mori M."/>
            <person name="Yoshida Y."/>
            <person name="Ohtoshi R."/>
            <person name="Malay A.D."/>
            <person name="Moran D.A.P."/>
            <person name="Tomita M."/>
            <person name="Numata K."/>
            <person name="Arakawa K."/>
        </authorList>
    </citation>
    <scope>NUCLEOTIDE SEQUENCE</scope>
</reference>
<evidence type="ECO:0000256" key="1">
    <source>
        <dbReference type="SAM" id="MobiDB-lite"/>
    </source>
</evidence>
<feature type="compositionally biased region" description="Basic residues" evidence="1">
    <location>
        <begin position="66"/>
        <end position="76"/>
    </location>
</feature>
<sequence>MRMFFIWPDPGDNREQLLEFYKAIDPRPKALEREIRSRLDDIRHFSLPPKFNGNVPGNMKMDRKDKNKRKPKHKSAQRPEKRKTERHRSPHRHQSGVQDVFTIEASNHPERNHSRSAVQK</sequence>